<keyword evidence="9 14" id="KW-0186">Copper</keyword>
<dbReference type="SUPFAM" id="SSF54416">
    <property type="entry name" value="Amine oxidase N-terminal region"/>
    <property type="match status" value="2"/>
</dbReference>
<protein>
    <recommendedName>
        <fullName evidence="14">Amine oxidase</fullName>
        <ecNumber evidence="14">1.4.3.-</ecNumber>
    </recommendedName>
</protein>
<dbReference type="InterPro" id="IPR015802">
    <property type="entry name" value="Cu_amine_oxidase_N3"/>
</dbReference>
<dbReference type="InterPro" id="IPR036460">
    <property type="entry name" value="Cu_amine_oxidase_C_sf"/>
</dbReference>
<evidence type="ECO:0000256" key="8">
    <source>
        <dbReference type="ARBA" id="ARBA00023002"/>
    </source>
</evidence>
<dbReference type="InterPro" id="IPR016182">
    <property type="entry name" value="Cu_amine_oxidase_N-reg"/>
</dbReference>
<evidence type="ECO:0000256" key="10">
    <source>
        <dbReference type="ARBA" id="ARBA00023211"/>
    </source>
</evidence>
<comment type="subunit">
    <text evidence="5">Homodimer.</text>
</comment>
<dbReference type="GO" id="GO:0009308">
    <property type="term" value="P:amine metabolic process"/>
    <property type="evidence" value="ECO:0007669"/>
    <property type="project" value="UniProtKB-UniRule"/>
</dbReference>
<comment type="cofactor">
    <cofactor evidence="1">
        <name>Cu cation</name>
        <dbReference type="ChEBI" id="CHEBI:23378"/>
    </cofactor>
</comment>
<comment type="PTM">
    <text evidence="13 14">Topaquinone (TPQ) is generated by copper-dependent autoxidation of a specific tyrosyl residue.</text>
</comment>
<evidence type="ECO:0000256" key="11">
    <source>
        <dbReference type="ARBA" id="ARBA00048032"/>
    </source>
</evidence>
<evidence type="ECO:0000259" key="16">
    <source>
        <dbReference type="Pfam" id="PF01179"/>
    </source>
</evidence>
<evidence type="ECO:0000256" key="5">
    <source>
        <dbReference type="ARBA" id="ARBA00011738"/>
    </source>
</evidence>
<dbReference type="Pfam" id="PF01179">
    <property type="entry name" value="Cu_amine_oxid"/>
    <property type="match status" value="1"/>
</dbReference>
<feature type="active site" description="Proton acceptor" evidence="12">
    <location>
        <position position="395"/>
    </location>
</feature>
<comment type="catalytic activity">
    <reaction evidence="11">
        <text>a primary methyl amine + O2 + H2O = an aldehyde + H2O2 + NH4(+)</text>
        <dbReference type="Rhea" id="RHEA:16153"/>
        <dbReference type="ChEBI" id="CHEBI:15377"/>
        <dbReference type="ChEBI" id="CHEBI:15379"/>
        <dbReference type="ChEBI" id="CHEBI:16240"/>
        <dbReference type="ChEBI" id="CHEBI:17478"/>
        <dbReference type="ChEBI" id="CHEBI:28938"/>
        <dbReference type="ChEBI" id="CHEBI:228804"/>
        <dbReference type="EC" id="1.4.3.21"/>
    </reaction>
</comment>
<reference evidence="18 19" key="1">
    <citation type="journal article" date="2020" name="ISME J.">
        <title>Uncovering the hidden diversity of litter-decomposition mechanisms in mushroom-forming fungi.</title>
        <authorList>
            <person name="Floudas D."/>
            <person name="Bentzer J."/>
            <person name="Ahren D."/>
            <person name="Johansson T."/>
            <person name="Persson P."/>
            <person name="Tunlid A."/>
        </authorList>
    </citation>
    <scope>NUCLEOTIDE SEQUENCE [LARGE SCALE GENOMIC DNA]</scope>
    <source>
        <strain evidence="18 19">CBS 291.85</strain>
    </source>
</reference>
<dbReference type="InterPro" id="IPR049947">
    <property type="entry name" value="Cu_Am_Ox_Cu-bd"/>
</dbReference>
<name>A0A8H5B6D6_9AGAR</name>
<evidence type="ECO:0000256" key="1">
    <source>
        <dbReference type="ARBA" id="ARBA00001935"/>
    </source>
</evidence>
<dbReference type="Gene3D" id="3.10.450.40">
    <property type="match status" value="2"/>
</dbReference>
<organism evidence="18 19">
    <name type="scientific">Tetrapyrgos nigripes</name>
    <dbReference type="NCBI Taxonomy" id="182062"/>
    <lineage>
        <taxon>Eukaryota</taxon>
        <taxon>Fungi</taxon>
        <taxon>Dikarya</taxon>
        <taxon>Basidiomycota</taxon>
        <taxon>Agaricomycotina</taxon>
        <taxon>Agaricomycetes</taxon>
        <taxon>Agaricomycetidae</taxon>
        <taxon>Agaricales</taxon>
        <taxon>Marasmiineae</taxon>
        <taxon>Marasmiaceae</taxon>
        <taxon>Tetrapyrgos</taxon>
    </lineage>
</organism>
<evidence type="ECO:0000313" key="18">
    <source>
        <dbReference type="EMBL" id="KAF5317629.1"/>
    </source>
</evidence>
<evidence type="ECO:0000259" key="17">
    <source>
        <dbReference type="Pfam" id="PF02728"/>
    </source>
</evidence>
<dbReference type="GO" id="GO:0005507">
    <property type="term" value="F:copper ion binding"/>
    <property type="evidence" value="ECO:0007669"/>
    <property type="project" value="InterPro"/>
</dbReference>
<dbReference type="PROSITE" id="PS01164">
    <property type="entry name" value="COPPER_AMINE_OXID_1"/>
    <property type="match status" value="1"/>
</dbReference>
<dbReference type="PANTHER" id="PTHR10638:SF86">
    <property type="entry name" value="COPPER AMINE OXIDASE 1-RELATED"/>
    <property type="match status" value="1"/>
</dbReference>
<keyword evidence="8 14" id="KW-0560">Oxidoreductase</keyword>
<dbReference type="Pfam" id="PF02728">
    <property type="entry name" value="Cu_amine_oxidN3"/>
    <property type="match status" value="1"/>
</dbReference>
<dbReference type="EC" id="1.4.3.-" evidence="14"/>
<feature type="domain" description="Copper amine oxidase catalytic" evidence="16">
    <location>
        <begin position="316"/>
        <end position="802"/>
    </location>
</feature>
<accession>A0A8H5B6D6</accession>
<dbReference type="InterPro" id="IPR015798">
    <property type="entry name" value="Cu_amine_oxidase_C"/>
</dbReference>
<dbReference type="SUPFAM" id="SSF49998">
    <property type="entry name" value="Amine oxidase catalytic domain"/>
    <property type="match status" value="1"/>
</dbReference>
<dbReference type="GO" id="GO:0008131">
    <property type="term" value="F:primary methylamine oxidase activity"/>
    <property type="evidence" value="ECO:0007669"/>
    <property type="project" value="UniProtKB-EC"/>
</dbReference>
<comment type="cofactor">
    <cofactor evidence="14">
        <name>Cu cation</name>
        <dbReference type="ChEBI" id="CHEBI:23378"/>
    </cofactor>
    <text evidence="14">Contains 1 topaquinone per subunit.</text>
</comment>
<dbReference type="GO" id="GO:0048038">
    <property type="term" value="F:quinone binding"/>
    <property type="evidence" value="ECO:0007669"/>
    <property type="project" value="InterPro"/>
</dbReference>
<comment type="cofactor">
    <cofactor evidence="2">
        <name>Mn(2+)</name>
        <dbReference type="ChEBI" id="CHEBI:29035"/>
    </cofactor>
</comment>
<dbReference type="EMBL" id="JAACJM010000472">
    <property type="protein sequence ID" value="KAF5317629.1"/>
    <property type="molecule type" value="Genomic_DNA"/>
</dbReference>
<evidence type="ECO:0000313" key="19">
    <source>
        <dbReference type="Proteomes" id="UP000559256"/>
    </source>
</evidence>
<feature type="region of interest" description="Disordered" evidence="15">
    <location>
        <begin position="568"/>
        <end position="590"/>
    </location>
</feature>
<keyword evidence="7 12" id="KW-0801">TPQ</keyword>
<feature type="modified residue" description="2',4',5'-topaquinone" evidence="13">
    <location>
        <position position="487"/>
    </location>
</feature>
<dbReference type="OrthoDB" id="5379943at2759"/>
<keyword evidence="6 14" id="KW-0479">Metal-binding</keyword>
<gene>
    <name evidence="18" type="ORF">D9758_018911</name>
</gene>
<dbReference type="InterPro" id="IPR000269">
    <property type="entry name" value="Cu_amine_oxidase"/>
</dbReference>
<evidence type="ECO:0000256" key="7">
    <source>
        <dbReference type="ARBA" id="ARBA00022772"/>
    </source>
</evidence>
<evidence type="ECO:0000256" key="15">
    <source>
        <dbReference type="SAM" id="MobiDB-lite"/>
    </source>
</evidence>
<evidence type="ECO:0000256" key="4">
    <source>
        <dbReference type="ARBA" id="ARBA00007983"/>
    </source>
</evidence>
<sequence>MPNDVPTTAPASGIQPPLAKPTLPCPSHPLDPLTPDETTAVTLSIRHHVASNPDLGVKALRFITCYLVPPPKRAVLEVLGIGEEKNAKVEIVRRAEADFLDIVTGNNYNVYCSLSSSPNGPTWTVDTLTLLPSGVQPQISVEELIAAERIVKNSPKVIELAAEVGVKPDQIFCDGWSIGFDERFPQARRIQQALVFARWGENENLYAHPMDFIPIIDANVEQVLHIDFPPRWYRSSQPKSTHPLDNLTLSTSTTGLLPPLPDSLDEVTSEKACKGISGRERIPPPMRRYDFLDDELKGHADENEKPYKPRTDLKPIQILQPDGVSFKLDGHVLEWQGWKMHVAFSHREGIVLSTITYKDYITEQVRPLFYRLSLVEMVVPYASPEFPHPRKFAFDSGEYGMGTMANELSLGCDCVGKIAYLPGTYTSHSGAPVVIKNAICIHEEDSGVLWKHSDYRFFGQGDRETAGGKTVRRRRLVVSMVCTLANYEYIWNYFFYQDGTIEIECRLTGILQVYVAAPDEPNVFGTTVAPGVNAQNHQHLFSFRLDPMIDGLNNALIESDVWPLDDYLEAHPPPSNSNSTNSSPGQHSLTPNEINHFSNAFLSIDTPISVPSPRPYSLPHDRRWRIVNPSKKHYASGKSVGYGLGVKGSVGPVFVKRGKEGKEGKGEGWVMKRAGFIEYPCWVVKEKEGESVVSSVDNEGEGEGEVKKVKGEGSQRMWPAGKYVPQTRENPEDSIGRWVVDKDDDKDGEKEKLDTEKGEDILVFLTIGTTHIPRPEDWPVMPAETLHIHLKPQHFFDMNPAMDVPGTRDLMSKDAFSTHGSDGVNGTNGTNANGACGCN</sequence>
<feature type="active site" description="Schiff-base intermediate with substrate; via topaquinone" evidence="12">
    <location>
        <position position="487"/>
    </location>
</feature>
<evidence type="ECO:0000256" key="6">
    <source>
        <dbReference type="ARBA" id="ARBA00022723"/>
    </source>
</evidence>
<evidence type="ECO:0000256" key="9">
    <source>
        <dbReference type="ARBA" id="ARBA00023008"/>
    </source>
</evidence>
<comment type="caution">
    <text evidence="18">The sequence shown here is derived from an EMBL/GenBank/DDBJ whole genome shotgun (WGS) entry which is preliminary data.</text>
</comment>
<evidence type="ECO:0000256" key="12">
    <source>
        <dbReference type="PIRSR" id="PIRSR600269-50"/>
    </source>
</evidence>
<feature type="domain" description="Copper amine oxidase N3-terminal" evidence="17">
    <location>
        <begin position="137"/>
        <end position="233"/>
    </location>
</feature>
<proteinExistence type="inferred from homology"/>
<evidence type="ECO:0000256" key="3">
    <source>
        <dbReference type="ARBA" id="ARBA00001947"/>
    </source>
</evidence>
<comment type="cofactor">
    <cofactor evidence="3">
        <name>Zn(2+)</name>
        <dbReference type="ChEBI" id="CHEBI:29105"/>
    </cofactor>
</comment>
<dbReference type="Proteomes" id="UP000559256">
    <property type="component" value="Unassembled WGS sequence"/>
</dbReference>
<dbReference type="PANTHER" id="PTHR10638">
    <property type="entry name" value="COPPER AMINE OXIDASE"/>
    <property type="match status" value="1"/>
</dbReference>
<dbReference type="InterPro" id="IPR049948">
    <property type="entry name" value="Cu_Am_ox_TPQ-bd"/>
</dbReference>
<dbReference type="Gene3D" id="2.70.98.20">
    <property type="entry name" value="Copper amine oxidase, catalytic domain"/>
    <property type="match status" value="1"/>
</dbReference>
<evidence type="ECO:0000256" key="13">
    <source>
        <dbReference type="PIRSR" id="PIRSR600269-51"/>
    </source>
</evidence>
<dbReference type="PROSITE" id="PS01165">
    <property type="entry name" value="COPPER_AMINE_OXID_2"/>
    <property type="match status" value="1"/>
</dbReference>
<dbReference type="AlphaFoldDB" id="A0A8H5B6D6"/>
<evidence type="ECO:0000256" key="2">
    <source>
        <dbReference type="ARBA" id="ARBA00001936"/>
    </source>
</evidence>
<feature type="compositionally biased region" description="Polar residues" evidence="15">
    <location>
        <begin position="1"/>
        <end position="10"/>
    </location>
</feature>
<feature type="region of interest" description="Disordered" evidence="15">
    <location>
        <begin position="1"/>
        <end position="36"/>
    </location>
</feature>
<comment type="similarity">
    <text evidence="4 14">Belongs to the copper/topaquinone oxidase family.</text>
</comment>
<evidence type="ECO:0000256" key="14">
    <source>
        <dbReference type="RuleBase" id="RU000672"/>
    </source>
</evidence>
<keyword evidence="19" id="KW-1185">Reference proteome</keyword>
<keyword evidence="10" id="KW-0464">Manganese</keyword>